<organism evidence="5">
    <name type="scientific">Alsobacter sp. KACC 23698</name>
    <dbReference type="NCBI Taxonomy" id="3149229"/>
    <lineage>
        <taxon>Bacteria</taxon>
        <taxon>Pseudomonadati</taxon>
        <taxon>Pseudomonadota</taxon>
        <taxon>Alphaproteobacteria</taxon>
        <taxon>Hyphomicrobiales</taxon>
        <taxon>Alsobacteraceae</taxon>
        <taxon>Alsobacter</taxon>
    </lineage>
</organism>
<dbReference type="AlphaFoldDB" id="A0AAU7J9U3"/>
<keyword evidence="1" id="KW-0805">Transcription regulation</keyword>
<keyword evidence="2" id="KW-0238">DNA-binding</keyword>
<dbReference type="EMBL" id="CP157484">
    <property type="protein sequence ID" value="XBO36936.1"/>
    <property type="molecule type" value="Genomic_DNA"/>
</dbReference>
<dbReference type="PANTHER" id="PTHR43537">
    <property type="entry name" value="TRANSCRIPTIONAL REGULATOR, GNTR FAMILY"/>
    <property type="match status" value="1"/>
</dbReference>
<evidence type="ECO:0000313" key="5">
    <source>
        <dbReference type="EMBL" id="XBO36936.1"/>
    </source>
</evidence>
<dbReference type="SMART" id="SM00345">
    <property type="entry name" value="HTH_GNTR"/>
    <property type="match status" value="1"/>
</dbReference>
<dbReference type="InterPro" id="IPR008920">
    <property type="entry name" value="TF_FadR/GntR_C"/>
</dbReference>
<evidence type="ECO:0000256" key="2">
    <source>
        <dbReference type="ARBA" id="ARBA00023125"/>
    </source>
</evidence>
<dbReference type="SMART" id="SM00895">
    <property type="entry name" value="FCD"/>
    <property type="match status" value="1"/>
</dbReference>
<dbReference type="SUPFAM" id="SSF48008">
    <property type="entry name" value="GntR ligand-binding domain-like"/>
    <property type="match status" value="1"/>
</dbReference>
<dbReference type="InterPro" id="IPR036388">
    <property type="entry name" value="WH-like_DNA-bd_sf"/>
</dbReference>
<dbReference type="GO" id="GO:0003677">
    <property type="term" value="F:DNA binding"/>
    <property type="evidence" value="ECO:0007669"/>
    <property type="project" value="UniProtKB-KW"/>
</dbReference>
<proteinExistence type="predicted"/>
<dbReference type="Pfam" id="PF07729">
    <property type="entry name" value="FCD"/>
    <property type="match status" value="1"/>
</dbReference>
<gene>
    <name evidence="5" type="ORF">ABEG18_14430</name>
</gene>
<dbReference type="InterPro" id="IPR036390">
    <property type="entry name" value="WH_DNA-bd_sf"/>
</dbReference>
<dbReference type="GO" id="GO:0003700">
    <property type="term" value="F:DNA-binding transcription factor activity"/>
    <property type="evidence" value="ECO:0007669"/>
    <property type="project" value="InterPro"/>
</dbReference>
<protein>
    <submittedName>
        <fullName evidence="5">GntR family transcriptional regulator</fullName>
    </submittedName>
</protein>
<reference evidence="5" key="1">
    <citation type="submission" date="2024-05" db="EMBL/GenBank/DDBJ databases">
        <authorList>
            <person name="Kim S."/>
            <person name="Heo J."/>
            <person name="Choi H."/>
            <person name="Choi Y."/>
            <person name="Kwon S.-W."/>
            <person name="Kim Y."/>
        </authorList>
    </citation>
    <scope>NUCLEOTIDE SEQUENCE</scope>
    <source>
        <strain evidence="5">KACC 23698</strain>
    </source>
</reference>
<evidence type="ECO:0000256" key="3">
    <source>
        <dbReference type="ARBA" id="ARBA00023163"/>
    </source>
</evidence>
<dbReference type="PROSITE" id="PS50949">
    <property type="entry name" value="HTH_GNTR"/>
    <property type="match status" value="1"/>
</dbReference>
<evidence type="ECO:0000256" key="1">
    <source>
        <dbReference type="ARBA" id="ARBA00023015"/>
    </source>
</evidence>
<evidence type="ECO:0000259" key="4">
    <source>
        <dbReference type="PROSITE" id="PS50949"/>
    </source>
</evidence>
<sequence>MSTQTQSLMRDEVHRELRRQILDCTIAPGAELREGELADRFSVSKSPIRDALLRLETERLVVVHPRKGYQAAAISLSDAADLFDLRAVLEPACARDAVGRATDESLARLDAYRSLERYAGLPGNDPAPSFVVYNRDLHIAIAALSANRRLRDATVDLIEQFDRLVIVSVNQSSPEGRERLIAEHGAIIDALQARDGRAAGRLLADHVARARKRVLAALSRLAVVP</sequence>
<name>A0AAU7J9U3_9HYPH</name>
<dbReference type="PANTHER" id="PTHR43537:SF45">
    <property type="entry name" value="GNTR FAMILY REGULATORY PROTEIN"/>
    <property type="match status" value="1"/>
</dbReference>
<accession>A0AAU7J9U3</accession>
<dbReference type="RefSeq" id="WP_406853755.1">
    <property type="nucleotide sequence ID" value="NZ_CP157484.1"/>
</dbReference>
<dbReference type="InterPro" id="IPR011711">
    <property type="entry name" value="GntR_C"/>
</dbReference>
<dbReference type="Pfam" id="PF00392">
    <property type="entry name" value="GntR"/>
    <property type="match status" value="1"/>
</dbReference>
<feature type="domain" description="HTH gntR-type" evidence="4">
    <location>
        <begin position="7"/>
        <end position="74"/>
    </location>
</feature>
<dbReference type="Gene3D" id="1.20.120.530">
    <property type="entry name" value="GntR ligand-binding domain-like"/>
    <property type="match status" value="1"/>
</dbReference>
<dbReference type="SUPFAM" id="SSF46785">
    <property type="entry name" value="Winged helix' DNA-binding domain"/>
    <property type="match status" value="1"/>
</dbReference>
<dbReference type="Gene3D" id="1.10.10.10">
    <property type="entry name" value="Winged helix-like DNA-binding domain superfamily/Winged helix DNA-binding domain"/>
    <property type="match status" value="1"/>
</dbReference>
<keyword evidence="3" id="KW-0804">Transcription</keyword>
<dbReference type="InterPro" id="IPR000524">
    <property type="entry name" value="Tscrpt_reg_HTH_GntR"/>
</dbReference>